<dbReference type="GO" id="GO:0005737">
    <property type="term" value="C:cytoplasm"/>
    <property type="evidence" value="ECO:0007669"/>
    <property type="project" value="TreeGrafter"/>
</dbReference>
<dbReference type="Gene3D" id="3.80.10.10">
    <property type="entry name" value="Ribonuclease Inhibitor"/>
    <property type="match status" value="1"/>
</dbReference>
<dbReference type="InterPro" id="IPR001611">
    <property type="entry name" value="Leu-rich_rpt"/>
</dbReference>
<name>A0A485NX30_LYNPA</name>
<dbReference type="SMART" id="SM00368">
    <property type="entry name" value="LRR_RI"/>
    <property type="match status" value="3"/>
</dbReference>
<dbReference type="FunFam" id="3.80.10.10:FF:000974">
    <property type="entry name" value="NACHT, LRR and PYD domains-containing protein 2"/>
    <property type="match status" value="1"/>
</dbReference>
<keyword evidence="2" id="KW-1185">Reference proteome</keyword>
<dbReference type="InterPro" id="IPR050637">
    <property type="entry name" value="NLRP_innate_immun_reg"/>
</dbReference>
<dbReference type="Proteomes" id="UP000386466">
    <property type="component" value="Unassembled WGS sequence"/>
</dbReference>
<sequence length="197" mass="21789">MSGDRIKKVSPADAYRNLCLAVIGKKTLTYLVLEGGGHSDKLLLLLCEPLKHSRCNLQYLRLGSCSDTTQQWAYLSSSLEINQSLTCLNLTANELLDESARLLCKTLRHPKCFLQRLSLENCHLTEACCEELSSASIVNQALTHLCLANNHLGDGGVKLLCGGLSHPVNYRTWFKSVCVCTCIQVGQIGEHLMILRE</sequence>
<evidence type="ECO:0000313" key="1">
    <source>
        <dbReference type="EMBL" id="VFV36689.1"/>
    </source>
</evidence>
<dbReference type="Pfam" id="PF13516">
    <property type="entry name" value="LRR_6"/>
    <property type="match status" value="2"/>
</dbReference>
<dbReference type="PANTHER" id="PTHR45690:SF14">
    <property type="entry name" value="NACHT, LRR AND PYD DOMAINS-CONTAINING PROTEIN 2"/>
    <property type="match status" value="1"/>
</dbReference>
<dbReference type="PANTHER" id="PTHR45690">
    <property type="entry name" value="NACHT, LRR AND PYD DOMAINS-CONTAINING PROTEIN 12"/>
    <property type="match status" value="1"/>
</dbReference>
<accession>A0A485NX30</accession>
<proteinExistence type="predicted"/>
<protein>
    <submittedName>
        <fullName evidence="1">Lrr and pyd</fullName>
    </submittedName>
</protein>
<dbReference type="GO" id="GO:0050727">
    <property type="term" value="P:regulation of inflammatory response"/>
    <property type="evidence" value="ECO:0007669"/>
    <property type="project" value="TreeGrafter"/>
</dbReference>
<evidence type="ECO:0000313" key="2">
    <source>
        <dbReference type="Proteomes" id="UP000386466"/>
    </source>
</evidence>
<dbReference type="SUPFAM" id="SSF52047">
    <property type="entry name" value="RNI-like"/>
    <property type="match status" value="1"/>
</dbReference>
<dbReference type="InterPro" id="IPR032675">
    <property type="entry name" value="LRR_dom_sf"/>
</dbReference>
<reference evidence="1 2" key="1">
    <citation type="submission" date="2019-01" db="EMBL/GenBank/DDBJ databases">
        <authorList>
            <person name="Alioto T."/>
            <person name="Alioto T."/>
        </authorList>
    </citation>
    <scope>NUCLEOTIDE SEQUENCE [LARGE SCALE GENOMIC DNA]</scope>
</reference>
<dbReference type="AlphaFoldDB" id="A0A485NX30"/>
<dbReference type="EMBL" id="CAAGRJ010023054">
    <property type="protein sequence ID" value="VFV36689.1"/>
    <property type="molecule type" value="Genomic_DNA"/>
</dbReference>
<organism evidence="1 2">
    <name type="scientific">Lynx pardinus</name>
    <name type="common">Iberian lynx</name>
    <name type="synonym">Felis pardina</name>
    <dbReference type="NCBI Taxonomy" id="191816"/>
    <lineage>
        <taxon>Eukaryota</taxon>
        <taxon>Metazoa</taxon>
        <taxon>Chordata</taxon>
        <taxon>Craniata</taxon>
        <taxon>Vertebrata</taxon>
        <taxon>Euteleostomi</taxon>
        <taxon>Mammalia</taxon>
        <taxon>Eutheria</taxon>
        <taxon>Laurasiatheria</taxon>
        <taxon>Carnivora</taxon>
        <taxon>Feliformia</taxon>
        <taxon>Felidae</taxon>
        <taxon>Felinae</taxon>
        <taxon>Lynx</taxon>
    </lineage>
</organism>
<gene>
    <name evidence="1" type="ORF">LYPA_23C012326</name>
</gene>